<dbReference type="PROSITE" id="PS50861">
    <property type="entry name" value="AA_TRNA_LIGASE_II_GLYAB"/>
    <property type="match status" value="1"/>
</dbReference>
<dbReference type="InterPro" id="IPR006194">
    <property type="entry name" value="Gly-tRNA-synth_heterodimer"/>
</dbReference>
<proteinExistence type="inferred from homology"/>
<keyword evidence="5 10" id="KW-0547">Nucleotide-binding</keyword>
<keyword evidence="3 10" id="KW-0963">Cytoplasm</keyword>
<keyword evidence="8 10" id="KW-0030">Aminoacyl-tRNA synthetase</keyword>
<dbReference type="GO" id="GO:0005829">
    <property type="term" value="C:cytosol"/>
    <property type="evidence" value="ECO:0007669"/>
    <property type="project" value="TreeGrafter"/>
</dbReference>
<dbReference type="EMBL" id="DYZA01000070">
    <property type="protein sequence ID" value="HJD96755.1"/>
    <property type="molecule type" value="Genomic_DNA"/>
</dbReference>
<comment type="subunit">
    <text evidence="10">Tetramer of two alpha and two beta subunits.</text>
</comment>
<comment type="subcellular location">
    <subcellularLocation>
        <location evidence="1 10">Cytoplasm</location>
    </subcellularLocation>
</comment>
<dbReference type="GO" id="GO:0006426">
    <property type="term" value="P:glycyl-tRNA aminoacylation"/>
    <property type="evidence" value="ECO:0007669"/>
    <property type="project" value="UniProtKB-UniRule"/>
</dbReference>
<evidence type="ECO:0000256" key="4">
    <source>
        <dbReference type="ARBA" id="ARBA00022598"/>
    </source>
</evidence>
<dbReference type="GO" id="GO:0004820">
    <property type="term" value="F:glycine-tRNA ligase activity"/>
    <property type="evidence" value="ECO:0007669"/>
    <property type="project" value="UniProtKB-UniRule"/>
</dbReference>
<protein>
    <recommendedName>
        <fullName evidence="10">Glycine--tRNA ligase beta subunit</fullName>
        <ecNumber evidence="10">6.1.1.14</ecNumber>
    </recommendedName>
    <alternativeName>
        <fullName evidence="10">Glycyl-tRNA synthetase beta subunit</fullName>
        <shortName evidence="10">GlyRS</shortName>
    </alternativeName>
</protein>
<evidence type="ECO:0000256" key="7">
    <source>
        <dbReference type="ARBA" id="ARBA00022917"/>
    </source>
</evidence>
<evidence type="ECO:0000313" key="12">
    <source>
        <dbReference type="EMBL" id="HJD96755.1"/>
    </source>
</evidence>
<dbReference type="GO" id="GO:0006420">
    <property type="term" value="P:arginyl-tRNA aminoacylation"/>
    <property type="evidence" value="ECO:0007669"/>
    <property type="project" value="InterPro"/>
</dbReference>
<organism evidence="12 13">
    <name type="scientific">Mailhella massiliensis</name>
    <dbReference type="NCBI Taxonomy" id="1903261"/>
    <lineage>
        <taxon>Bacteria</taxon>
        <taxon>Pseudomonadati</taxon>
        <taxon>Thermodesulfobacteriota</taxon>
        <taxon>Desulfovibrionia</taxon>
        <taxon>Desulfovibrionales</taxon>
        <taxon>Desulfovibrionaceae</taxon>
        <taxon>Mailhella</taxon>
    </lineage>
</organism>
<dbReference type="SUPFAM" id="SSF109604">
    <property type="entry name" value="HD-domain/PDEase-like"/>
    <property type="match status" value="1"/>
</dbReference>
<dbReference type="InterPro" id="IPR015944">
    <property type="entry name" value="Gly-tRNA-synth_bsu"/>
</dbReference>
<evidence type="ECO:0000256" key="6">
    <source>
        <dbReference type="ARBA" id="ARBA00022840"/>
    </source>
</evidence>
<dbReference type="Proteomes" id="UP000698963">
    <property type="component" value="Unassembled WGS sequence"/>
</dbReference>
<dbReference type="GO" id="GO:0004814">
    <property type="term" value="F:arginine-tRNA ligase activity"/>
    <property type="evidence" value="ECO:0007669"/>
    <property type="project" value="InterPro"/>
</dbReference>
<dbReference type="GO" id="GO:0005524">
    <property type="term" value="F:ATP binding"/>
    <property type="evidence" value="ECO:0007669"/>
    <property type="project" value="UniProtKB-UniRule"/>
</dbReference>
<dbReference type="PANTHER" id="PTHR30075">
    <property type="entry name" value="GLYCYL-TRNA SYNTHETASE"/>
    <property type="match status" value="1"/>
</dbReference>
<evidence type="ECO:0000313" key="13">
    <source>
        <dbReference type="Proteomes" id="UP000698963"/>
    </source>
</evidence>
<dbReference type="Pfam" id="PF05746">
    <property type="entry name" value="DALR_1"/>
    <property type="match status" value="1"/>
</dbReference>
<accession>A0A921DQQ5</accession>
<evidence type="ECO:0000256" key="2">
    <source>
        <dbReference type="ARBA" id="ARBA00008226"/>
    </source>
</evidence>
<dbReference type="HAMAP" id="MF_00255">
    <property type="entry name" value="Gly_tRNA_synth_beta"/>
    <property type="match status" value="1"/>
</dbReference>
<dbReference type="Pfam" id="PF02092">
    <property type="entry name" value="tRNA_synt_2f"/>
    <property type="match status" value="1"/>
</dbReference>
<dbReference type="EC" id="6.1.1.14" evidence="10"/>
<evidence type="ECO:0000256" key="5">
    <source>
        <dbReference type="ARBA" id="ARBA00022741"/>
    </source>
</evidence>
<dbReference type="NCBIfam" id="TIGR00211">
    <property type="entry name" value="glyS"/>
    <property type="match status" value="1"/>
</dbReference>
<evidence type="ECO:0000256" key="10">
    <source>
        <dbReference type="HAMAP-Rule" id="MF_00255"/>
    </source>
</evidence>
<keyword evidence="4 10" id="KW-0436">Ligase</keyword>
<comment type="similarity">
    <text evidence="2 10">Belongs to the class-II aminoacyl-tRNA synthetase family.</text>
</comment>
<dbReference type="AlphaFoldDB" id="A0A921DQQ5"/>
<reference evidence="12" key="1">
    <citation type="journal article" date="2021" name="PeerJ">
        <title>Extensive microbial diversity within the chicken gut microbiome revealed by metagenomics and culture.</title>
        <authorList>
            <person name="Gilroy R."/>
            <person name="Ravi A."/>
            <person name="Getino M."/>
            <person name="Pursley I."/>
            <person name="Horton D.L."/>
            <person name="Alikhan N.F."/>
            <person name="Baker D."/>
            <person name="Gharbi K."/>
            <person name="Hall N."/>
            <person name="Watson M."/>
            <person name="Adriaenssens E.M."/>
            <person name="Foster-Nyarko E."/>
            <person name="Jarju S."/>
            <person name="Secka A."/>
            <person name="Antonio M."/>
            <person name="Oren A."/>
            <person name="Chaudhuri R.R."/>
            <person name="La Ragione R."/>
            <person name="Hildebrand F."/>
            <person name="Pallen M.J."/>
        </authorList>
    </citation>
    <scope>NUCLEOTIDE SEQUENCE</scope>
    <source>
        <strain evidence="12">ChiGjej2B2-19336</strain>
    </source>
</reference>
<name>A0A921DQQ5_9BACT</name>
<comment type="catalytic activity">
    <reaction evidence="9 10">
        <text>tRNA(Gly) + glycine + ATP = glycyl-tRNA(Gly) + AMP + diphosphate</text>
        <dbReference type="Rhea" id="RHEA:16013"/>
        <dbReference type="Rhea" id="RHEA-COMP:9664"/>
        <dbReference type="Rhea" id="RHEA-COMP:9683"/>
        <dbReference type="ChEBI" id="CHEBI:30616"/>
        <dbReference type="ChEBI" id="CHEBI:33019"/>
        <dbReference type="ChEBI" id="CHEBI:57305"/>
        <dbReference type="ChEBI" id="CHEBI:78442"/>
        <dbReference type="ChEBI" id="CHEBI:78522"/>
        <dbReference type="ChEBI" id="CHEBI:456215"/>
        <dbReference type="EC" id="6.1.1.14"/>
    </reaction>
</comment>
<dbReference type="RefSeq" id="WP_304121279.1">
    <property type="nucleotide sequence ID" value="NZ_DYZA01000070.1"/>
</dbReference>
<feature type="domain" description="DALR anticodon binding" evidence="11">
    <location>
        <begin position="590"/>
        <end position="682"/>
    </location>
</feature>
<keyword evidence="7 10" id="KW-0648">Protein biosynthesis</keyword>
<dbReference type="InterPro" id="IPR008909">
    <property type="entry name" value="DALR_anticod-bd"/>
</dbReference>
<evidence type="ECO:0000256" key="9">
    <source>
        <dbReference type="ARBA" id="ARBA00047937"/>
    </source>
</evidence>
<evidence type="ECO:0000259" key="11">
    <source>
        <dbReference type="Pfam" id="PF05746"/>
    </source>
</evidence>
<keyword evidence="6 10" id="KW-0067">ATP-binding</keyword>
<evidence type="ECO:0000256" key="8">
    <source>
        <dbReference type="ARBA" id="ARBA00023146"/>
    </source>
</evidence>
<dbReference type="PRINTS" id="PR01045">
    <property type="entry name" value="TRNASYNTHGB"/>
</dbReference>
<sequence>MSHFVLEIGVEELPARFLASLERELHDRFAALFAEHGLTCDELTVDTTPRRAVLHARGLLSSTPVREEVALGPSLKAAYDAEGNPTKAAMGFARGQGVDVADLFTQETPKGVYVAARKTVGGVSASSIIAEAAPSIIASLPFPKRMHWGESRFLFARPLRWVVALMDADVVPFSVAEVNSGRMTTGHRVHGKGPFEVSCADDFDAILAEKCGVTVSGAARRKAVVEGGNRLAATVNGRVLWKEGLLDEVQGLSEHPVPILGDFDPSFLELPSIVLLTSMETHQKSFGVESEDGRLLPHFLTVSNVDSLEPELVKKGWERVLRARLEDARFYWNTDMKASFEVWKEKLDHVIFLGPLGSMGDKCRRLSELCRWLASHPGVTRASCVNPDSAAVAGRCAKADLVSQMVGEFDTLQGIMGGIYGHKMGLDDAAADAIAEQYLPAGPDTPVPATDLGALLSMADKADTLVGCFGLGNIPTGAADPFALRRCALGIARILMEKGYRIPVEEFFAKAQSLYRDDIRWKLEKSEALAKLGEFFVGRVKNLFLTQGNDTLLVEAVMNAGCSDVWAASRRLAALVEESVKPGFADNAQTFKRVANILRKQGAGAPCTFSRELLAEEPEKALADALDAMGSRFDALWAEDRFDELLALMDGVRPTVDAFFNGVMVMAEDEKIRANRLGLLQVLLSRMGRLADFSALQM</sequence>
<evidence type="ECO:0000256" key="3">
    <source>
        <dbReference type="ARBA" id="ARBA00022490"/>
    </source>
</evidence>
<comment type="caution">
    <text evidence="12">The sequence shown here is derived from an EMBL/GenBank/DDBJ whole genome shotgun (WGS) entry which is preliminary data.</text>
</comment>
<evidence type="ECO:0000256" key="1">
    <source>
        <dbReference type="ARBA" id="ARBA00004496"/>
    </source>
</evidence>
<gene>
    <name evidence="10 12" type="primary">glyS</name>
    <name evidence="12" type="ORF">K8W16_03805</name>
</gene>
<reference evidence="12" key="2">
    <citation type="submission" date="2021-09" db="EMBL/GenBank/DDBJ databases">
        <authorList>
            <person name="Gilroy R."/>
        </authorList>
    </citation>
    <scope>NUCLEOTIDE SEQUENCE</scope>
    <source>
        <strain evidence="12">ChiGjej2B2-19336</strain>
    </source>
</reference>
<dbReference type="PANTHER" id="PTHR30075:SF2">
    <property type="entry name" value="GLYCINE--TRNA LIGASE, CHLOROPLASTIC_MITOCHONDRIAL 2"/>
    <property type="match status" value="1"/>
</dbReference>